<reference evidence="2 3" key="1">
    <citation type="submission" date="2023-07" db="EMBL/GenBank/DDBJ databases">
        <title>Genomic Encyclopedia of Type Strains, Phase IV (KMG-IV): sequencing the most valuable type-strain genomes for metagenomic binning, comparative biology and taxonomic classification.</title>
        <authorList>
            <person name="Goeker M."/>
        </authorList>
    </citation>
    <scope>NUCLEOTIDE SEQUENCE [LARGE SCALE GENOMIC DNA]</scope>
    <source>
        <strain evidence="2 3">DSM 2457</strain>
    </source>
</reference>
<gene>
    <name evidence="2" type="ORF">J2S75_000381</name>
</gene>
<dbReference type="Pfam" id="PF05136">
    <property type="entry name" value="Phage_portal_2"/>
    <property type="match status" value="1"/>
</dbReference>
<dbReference type="Proteomes" id="UP001224682">
    <property type="component" value="Unassembled WGS sequence"/>
</dbReference>
<dbReference type="EMBL" id="JAUSUI010000001">
    <property type="protein sequence ID" value="MDQ0301370.1"/>
    <property type="molecule type" value="Genomic_DNA"/>
</dbReference>
<sequence length="530" mass="59014">MVRFWPLAKKTAAAAAPSRAPATAYFRNNASPFFRSWMPALRETAQDVRAAWQQSAARTIDAYQNSGFIAGIVDQSSSAVVGTGLTLSCQPDVDALGWTEDAGANWARMVERRFYAWANTPRECDAGGRMSFGQQQDAAYKGWFWYGEILALLPIFQRRRGGSFSKVSLLPASRLTRKSDGVRQFDGVTVDALGCPQSYNIQIADRWGIRVDRDYAAYDRDGRQRVIHVFEPGLQTYRGISPLAPVLKVVRQIDQFSDATLTKALIQTIFAATIKSDLSGIRAYEGLMTGDEGLELNLAQYADARSNWYESEKIDLNKNGRIGHLFPNEELQFHESTSASAAYDEFMGWLLRELCLVAGVTYTAGTLDSRKATYSSVRMDTAVNWNVVLRRRAFIVKPFCQAVYEAWLEDEIGSGRLTFPGGYEAFLANKSEACSAQWNGPAQPQADELKSARAYETYKNMGVMSLSRISEALGIDPDDELRQRKREKDAALKLGLPDPHAPQDPGAEFNRDEQGDDEDKSDNPSFVPED</sequence>
<dbReference type="InterPro" id="IPR006429">
    <property type="entry name" value="Phage_lambda_portal"/>
</dbReference>
<proteinExistence type="predicted"/>
<feature type="region of interest" description="Disordered" evidence="1">
    <location>
        <begin position="483"/>
        <end position="530"/>
    </location>
</feature>
<evidence type="ECO:0000256" key="1">
    <source>
        <dbReference type="SAM" id="MobiDB-lite"/>
    </source>
</evidence>
<evidence type="ECO:0000313" key="3">
    <source>
        <dbReference type="Proteomes" id="UP001224682"/>
    </source>
</evidence>
<comment type="caution">
    <text evidence="2">The sequence shown here is derived from an EMBL/GenBank/DDBJ whole genome shotgun (WGS) entry which is preliminary data.</text>
</comment>
<dbReference type="RefSeq" id="WP_307017665.1">
    <property type="nucleotide sequence ID" value="NZ_JAUSUI010000001.1"/>
</dbReference>
<name>A0ABU0B6C4_9HYPH</name>
<accession>A0ABU0B6C4</accession>
<keyword evidence="3" id="KW-1185">Reference proteome</keyword>
<organism evidence="2 3">
    <name type="scientific">Ancylobacter polymorphus</name>
    <dbReference type="NCBI Taxonomy" id="223390"/>
    <lineage>
        <taxon>Bacteria</taxon>
        <taxon>Pseudomonadati</taxon>
        <taxon>Pseudomonadota</taxon>
        <taxon>Alphaproteobacteria</taxon>
        <taxon>Hyphomicrobiales</taxon>
        <taxon>Xanthobacteraceae</taxon>
        <taxon>Ancylobacter</taxon>
    </lineage>
</organism>
<evidence type="ECO:0000313" key="2">
    <source>
        <dbReference type="EMBL" id="MDQ0301370.1"/>
    </source>
</evidence>
<protein>
    <submittedName>
        <fullName evidence="2">Lambda family phage portal protein</fullName>
    </submittedName>
</protein>